<reference evidence="1" key="2">
    <citation type="journal article" date="2015" name="Data Brief">
        <title>Shoot transcriptome of the giant reed, Arundo donax.</title>
        <authorList>
            <person name="Barrero R.A."/>
            <person name="Guerrero F.D."/>
            <person name="Moolhuijzen P."/>
            <person name="Goolsby J.A."/>
            <person name="Tidwell J."/>
            <person name="Bellgard S.E."/>
            <person name="Bellgard M.I."/>
        </authorList>
    </citation>
    <scope>NUCLEOTIDE SEQUENCE</scope>
    <source>
        <tissue evidence="1">Shoot tissue taken approximately 20 cm above the soil surface</tissue>
    </source>
</reference>
<sequence length="38" mass="4617">MMERVLGPLPRHMLERAEYSLFYMCYWHCHLSAPYTAL</sequence>
<name>A0A0A9ET94_ARUDO</name>
<dbReference type="AlphaFoldDB" id="A0A0A9ET94"/>
<accession>A0A0A9ET94</accession>
<proteinExistence type="predicted"/>
<evidence type="ECO:0000313" key="1">
    <source>
        <dbReference type="EMBL" id="JAD99242.1"/>
    </source>
</evidence>
<dbReference type="EMBL" id="GBRH01198653">
    <property type="protein sequence ID" value="JAD99242.1"/>
    <property type="molecule type" value="Transcribed_RNA"/>
</dbReference>
<reference evidence="1" key="1">
    <citation type="submission" date="2014-09" db="EMBL/GenBank/DDBJ databases">
        <authorList>
            <person name="Magalhaes I.L.F."/>
            <person name="Oliveira U."/>
            <person name="Santos F.R."/>
            <person name="Vidigal T.H.D.A."/>
            <person name="Brescovit A.D."/>
            <person name="Santos A.J."/>
        </authorList>
    </citation>
    <scope>NUCLEOTIDE SEQUENCE</scope>
    <source>
        <tissue evidence="1">Shoot tissue taken approximately 20 cm above the soil surface</tissue>
    </source>
</reference>
<organism evidence="1">
    <name type="scientific">Arundo donax</name>
    <name type="common">Giant reed</name>
    <name type="synonym">Donax arundinaceus</name>
    <dbReference type="NCBI Taxonomy" id="35708"/>
    <lineage>
        <taxon>Eukaryota</taxon>
        <taxon>Viridiplantae</taxon>
        <taxon>Streptophyta</taxon>
        <taxon>Embryophyta</taxon>
        <taxon>Tracheophyta</taxon>
        <taxon>Spermatophyta</taxon>
        <taxon>Magnoliopsida</taxon>
        <taxon>Liliopsida</taxon>
        <taxon>Poales</taxon>
        <taxon>Poaceae</taxon>
        <taxon>PACMAD clade</taxon>
        <taxon>Arundinoideae</taxon>
        <taxon>Arundineae</taxon>
        <taxon>Arundo</taxon>
    </lineage>
</organism>
<protein>
    <submittedName>
        <fullName evidence="1">Uncharacterized protein</fullName>
    </submittedName>
</protein>